<dbReference type="Pfam" id="PF01564">
    <property type="entry name" value="Spermine_synth"/>
    <property type="match status" value="1"/>
</dbReference>
<dbReference type="NCBIfam" id="NF002010">
    <property type="entry name" value="PRK00811.1"/>
    <property type="match status" value="1"/>
</dbReference>
<dbReference type="InterPro" id="IPR037163">
    <property type="entry name" value="Spermidine_synt_N_sf"/>
</dbReference>
<sequence length="281" mass="31977">MDLWFSDFHQDNVKLSINVEREVYSEHSEYQHIAVLDSKEYGRILALDGELITTEKDESFYSEMVVHVPMNTKADIKSVLVIGGLDGGVLTELEKYDAIETIDVVELDQRAVEVCQQYLPQSKMAFQDERVNLYIQDALKFVRRKENAYDLIIVDSANPFGLNESLFTREFYGNCYNALTENGILISQQANSFYQEDVTAFRHISDRLKAVFPLNTVYLTSVPSYAAGYLLVGFSSKGINPKESTQLASRSAIATQYYNDDIHVGAFYLPNYIKEMLTSET</sequence>
<dbReference type="GO" id="GO:0004766">
    <property type="term" value="F:spermidine synthase activity"/>
    <property type="evidence" value="ECO:0007669"/>
    <property type="project" value="UniProtKB-UniRule"/>
</dbReference>
<proteinExistence type="inferred from homology"/>
<comment type="caution">
    <text evidence="4">Lacks conserved residue(s) required for the propagation of feature annotation.</text>
</comment>
<comment type="function">
    <text evidence="4">Catalyzes the irreversible transfer of a propylamine group from the amino donor S-adenosylmethioninamine (decarboxy-AdoMet) to putrescine (1,4-diaminobutane) to yield spermidine.</text>
</comment>
<evidence type="ECO:0000256" key="3">
    <source>
        <dbReference type="ARBA" id="ARBA00023115"/>
    </source>
</evidence>
<evidence type="ECO:0000256" key="1">
    <source>
        <dbReference type="ARBA" id="ARBA00007867"/>
    </source>
</evidence>
<dbReference type="AlphaFoldDB" id="A0A7X6N0M7"/>
<feature type="active site" description="Proton acceptor" evidence="4 5">
    <location>
        <position position="155"/>
    </location>
</feature>
<comment type="subunit">
    <text evidence="4">Homodimer or homotetramer.</text>
</comment>
<dbReference type="UniPathway" id="UPA00248">
    <property type="reaction ID" value="UER00314"/>
</dbReference>
<dbReference type="HAMAP" id="MF_00198">
    <property type="entry name" value="Spermidine_synth"/>
    <property type="match status" value="1"/>
</dbReference>
<feature type="binding site" evidence="4">
    <location>
        <position position="106"/>
    </location>
    <ligand>
        <name>S-methyl-5'-thioadenosine</name>
        <dbReference type="ChEBI" id="CHEBI:17509"/>
    </ligand>
</feature>
<dbReference type="NCBIfam" id="TIGR00417">
    <property type="entry name" value="speE"/>
    <property type="match status" value="1"/>
</dbReference>
<dbReference type="PANTHER" id="PTHR11558:SF11">
    <property type="entry name" value="SPERMIDINE SYNTHASE"/>
    <property type="match status" value="1"/>
</dbReference>
<feature type="binding site" evidence="4">
    <location>
        <position position="31"/>
    </location>
    <ligand>
        <name>S-methyl-5'-thioadenosine</name>
        <dbReference type="ChEBI" id="CHEBI:17509"/>
    </ligand>
</feature>
<feature type="domain" description="PABS" evidence="6">
    <location>
        <begin position="2"/>
        <end position="237"/>
    </location>
</feature>
<gene>
    <name evidence="4 7" type="primary">speE</name>
    <name evidence="7" type="ORF">HF992_04170</name>
</gene>
<dbReference type="RefSeq" id="WP_168548804.1">
    <property type="nucleotide sequence ID" value="NZ_JAAXPR010000005.1"/>
</dbReference>
<name>A0A7X6N0M7_9STRE</name>
<evidence type="ECO:0000256" key="4">
    <source>
        <dbReference type="HAMAP-Rule" id="MF_00198"/>
    </source>
</evidence>
<dbReference type="Gene3D" id="2.30.140.10">
    <property type="entry name" value="Spermidine synthase, tetramerisation domain"/>
    <property type="match status" value="1"/>
</dbReference>
<feature type="binding site" evidence="4">
    <location>
        <begin position="155"/>
        <end position="158"/>
    </location>
    <ligand>
        <name>spermidine</name>
        <dbReference type="ChEBI" id="CHEBI:57834"/>
    </ligand>
</feature>
<dbReference type="EC" id="2.5.1.16" evidence="4"/>
<evidence type="ECO:0000313" key="8">
    <source>
        <dbReference type="Proteomes" id="UP000522720"/>
    </source>
</evidence>
<feature type="binding site" evidence="4">
    <location>
        <begin position="137"/>
        <end position="138"/>
    </location>
    <ligand>
        <name>S-methyl-5'-thioadenosine</name>
        <dbReference type="ChEBI" id="CHEBI:17509"/>
    </ligand>
</feature>
<dbReference type="InterPro" id="IPR030374">
    <property type="entry name" value="PABS"/>
</dbReference>
<keyword evidence="4" id="KW-0745">Spermidine biosynthesis</keyword>
<dbReference type="EMBL" id="JAAXPR010000005">
    <property type="protein sequence ID" value="NKZ20047.1"/>
    <property type="molecule type" value="Genomic_DNA"/>
</dbReference>
<dbReference type="Pfam" id="PF17284">
    <property type="entry name" value="Spermine_synt_N"/>
    <property type="match status" value="1"/>
</dbReference>
<keyword evidence="2 4" id="KW-0808">Transferase</keyword>
<dbReference type="SUPFAM" id="SSF53335">
    <property type="entry name" value="S-adenosyl-L-methionine-dependent methyltransferases"/>
    <property type="match status" value="1"/>
</dbReference>
<evidence type="ECO:0000313" key="7">
    <source>
        <dbReference type="EMBL" id="NKZ20047.1"/>
    </source>
</evidence>
<feature type="binding site" evidence="4">
    <location>
        <position position="86"/>
    </location>
    <ligand>
        <name>spermidine</name>
        <dbReference type="ChEBI" id="CHEBI:57834"/>
    </ligand>
</feature>
<comment type="pathway">
    <text evidence="4">Amine and polyamine biosynthesis; spermidine biosynthesis; spermidine from putrescine: step 1/1.</text>
</comment>
<dbReference type="PANTHER" id="PTHR11558">
    <property type="entry name" value="SPERMIDINE/SPERMINE SYNTHASE"/>
    <property type="match status" value="1"/>
</dbReference>
<organism evidence="7 8">
    <name type="scientific">Streptococcus ovuberis</name>
    <dbReference type="NCBI Taxonomy" id="1936207"/>
    <lineage>
        <taxon>Bacteria</taxon>
        <taxon>Bacillati</taxon>
        <taxon>Bacillota</taxon>
        <taxon>Bacilli</taxon>
        <taxon>Lactobacillales</taxon>
        <taxon>Streptococcaceae</taxon>
        <taxon>Streptococcus</taxon>
    </lineage>
</organism>
<evidence type="ECO:0000256" key="5">
    <source>
        <dbReference type="PROSITE-ProRule" id="PRU00354"/>
    </source>
</evidence>
<dbReference type="Gene3D" id="3.40.50.150">
    <property type="entry name" value="Vaccinia Virus protein VP39"/>
    <property type="match status" value="1"/>
</dbReference>
<dbReference type="InterPro" id="IPR035246">
    <property type="entry name" value="Spermidine_synt_N"/>
</dbReference>
<dbReference type="CDD" id="cd02440">
    <property type="entry name" value="AdoMet_MTases"/>
    <property type="match status" value="1"/>
</dbReference>
<dbReference type="GO" id="GO:0008295">
    <property type="term" value="P:spermidine biosynthetic process"/>
    <property type="evidence" value="ECO:0007669"/>
    <property type="project" value="UniProtKB-UniRule"/>
</dbReference>
<evidence type="ECO:0000259" key="6">
    <source>
        <dbReference type="PROSITE" id="PS51006"/>
    </source>
</evidence>
<reference evidence="7 8" key="1">
    <citation type="submission" date="2020-04" db="EMBL/GenBank/DDBJ databases">
        <title>MicrobeNet Type strains.</title>
        <authorList>
            <person name="Nicholson A.C."/>
        </authorList>
    </citation>
    <scope>NUCLEOTIDE SEQUENCE [LARGE SCALE GENOMIC DNA]</scope>
    <source>
        <strain evidence="7 8">CCUG 69612</strain>
    </source>
</reference>
<dbReference type="InterPro" id="IPR001045">
    <property type="entry name" value="Spermi_synthase"/>
</dbReference>
<accession>A0A7X6N0M7</accession>
<dbReference type="InterPro" id="IPR029063">
    <property type="entry name" value="SAM-dependent_MTases_sf"/>
</dbReference>
<comment type="catalytic activity">
    <reaction evidence="4">
        <text>S-adenosyl 3-(methylsulfanyl)propylamine + putrescine = S-methyl-5'-thioadenosine + spermidine + H(+)</text>
        <dbReference type="Rhea" id="RHEA:12721"/>
        <dbReference type="ChEBI" id="CHEBI:15378"/>
        <dbReference type="ChEBI" id="CHEBI:17509"/>
        <dbReference type="ChEBI" id="CHEBI:57443"/>
        <dbReference type="ChEBI" id="CHEBI:57834"/>
        <dbReference type="ChEBI" id="CHEBI:326268"/>
        <dbReference type="EC" id="2.5.1.16"/>
    </reaction>
</comment>
<evidence type="ECO:0000256" key="2">
    <source>
        <dbReference type="ARBA" id="ARBA00022679"/>
    </source>
</evidence>
<comment type="similarity">
    <text evidence="1 4">Belongs to the spermidine/spermine synthase family.</text>
</comment>
<keyword evidence="8" id="KW-1185">Reference proteome</keyword>
<dbReference type="PROSITE" id="PS51006">
    <property type="entry name" value="PABS_2"/>
    <property type="match status" value="1"/>
</dbReference>
<comment type="caution">
    <text evidence="7">The sequence shown here is derived from an EMBL/GenBank/DDBJ whole genome shotgun (WGS) entry which is preliminary data.</text>
</comment>
<dbReference type="Proteomes" id="UP000522720">
    <property type="component" value="Unassembled WGS sequence"/>
</dbReference>
<dbReference type="GO" id="GO:0005829">
    <property type="term" value="C:cytosol"/>
    <property type="evidence" value="ECO:0007669"/>
    <property type="project" value="TreeGrafter"/>
</dbReference>
<keyword evidence="3 4" id="KW-0620">Polyamine biosynthesis</keyword>
<protein>
    <recommendedName>
        <fullName evidence="4">Polyamine aminopropyltransferase</fullName>
    </recommendedName>
    <alternativeName>
        <fullName evidence="4">Putrescine aminopropyltransferase</fullName>
        <shortName evidence="4">PAPT</shortName>
    </alternativeName>
    <alternativeName>
        <fullName evidence="4">Spermidine synthase</fullName>
        <shortName evidence="4">SPDS</shortName>
        <shortName evidence="4">SPDSY</shortName>
        <ecNumber evidence="4">2.5.1.16</ecNumber>
    </alternativeName>
</protein>